<proteinExistence type="predicted"/>
<feature type="transmembrane region" description="Helical" evidence="6">
    <location>
        <begin position="343"/>
        <end position="366"/>
    </location>
</feature>
<evidence type="ECO:0000313" key="9">
    <source>
        <dbReference type="Proteomes" id="UP001164965"/>
    </source>
</evidence>
<evidence type="ECO:0000256" key="1">
    <source>
        <dbReference type="ARBA" id="ARBA00004651"/>
    </source>
</evidence>
<dbReference type="Gene3D" id="1.20.1250.20">
    <property type="entry name" value="MFS general substrate transporter like domains"/>
    <property type="match status" value="2"/>
</dbReference>
<feature type="transmembrane region" description="Helical" evidence="6">
    <location>
        <begin position="178"/>
        <end position="195"/>
    </location>
</feature>
<dbReference type="InterPro" id="IPR020846">
    <property type="entry name" value="MFS_dom"/>
</dbReference>
<keyword evidence="5 6" id="KW-0472">Membrane</keyword>
<feature type="domain" description="Major facilitator superfamily (MFS) profile" evidence="7">
    <location>
        <begin position="1"/>
        <end position="441"/>
    </location>
</feature>
<reference evidence="8" key="1">
    <citation type="submission" date="2022-10" db="EMBL/GenBank/DDBJ databases">
        <title>Rhodococcus sp.75.</title>
        <authorList>
            <person name="Sun M."/>
        </authorList>
    </citation>
    <scope>NUCLEOTIDE SEQUENCE</scope>
    <source>
        <strain evidence="8">75</strain>
    </source>
</reference>
<name>A0ABY6P5B6_9NOCA</name>
<keyword evidence="4 6" id="KW-1133">Transmembrane helix</keyword>
<dbReference type="EMBL" id="CP110615">
    <property type="protein sequence ID" value="UZJ26718.1"/>
    <property type="molecule type" value="Genomic_DNA"/>
</dbReference>
<accession>A0ABY6P5B6</accession>
<protein>
    <submittedName>
        <fullName evidence="8">MFS transporter</fullName>
    </submittedName>
</protein>
<dbReference type="SUPFAM" id="SSF103473">
    <property type="entry name" value="MFS general substrate transporter"/>
    <property type="match status" value="1"/>
</dbReference>
<dbReference type="PROSITE" id="PS50850">
    <property type="entry name" value="MFS"/>
    <property type="match status" value="1"/>
</dbReference>
<feature type="transmembrane region" description="Helical" evidence="6">
    <location>
        <begin position="87"/>
        <end position="103"/>
    </location>
</feature>
<sequence>MVVAVLQTLVVPVLADIGAQLGASTSAVGWVVTANLLAAAVMTPVLGRLGDVHGKRPVLVGILVVVALGSLLAATTSSLVLLVLGRVLQGASFGLFPLGISVLRDELPAEKLTGGMAVVSGTLGVGGGFGLVLTGLLTDGGADYHRIFWLSLGVALAALVLTLAVVPKRRGVGGRMDWLGGLVLGASLVLLLLPLSQGHTWGWASVRTVGSLVLAVALFVGWLALERRTAEPLVSPRMFSHRPVLVTNLAAVCIGMALFISFLGVSTLVQVPTAVAGYGFTASVLQASVVYLLPGALVGVVVAPLGGRLVRRTGARVALALAAAIAAVGYLSLALLHSLTWQVVVGAVIVNIGVTVAYGAFPALLVAEVSPGETGSANSVNSIARSVGSAVASAVVVTLLASNLTSTGVPRESVFTLAFALGTVVCLLAAGLATFGLPRDLRRPTAAEQDEEEATALAGEWGTVSGLAR</sequence>
<evidence type="ECO:0000256" key="2">
    <source>
        <dbReference type="ARBA" id="ARBA00022448"/>
    </source>
</evidence>
<dbReference type="InterPro" id="IPR011701">
    <property type="entry name" value="MFS"/>
</dbReference>
<dbReference type="PANTHER" id="PTHR42718:SF9">
    <property type="entry name" value="MAJOR FACILITATOR SUPERFAMILY MULTIDRUG TRANSPORTER MFSC"/>
    <property type="match status" value="1"/>
</dbReference>
<feature type="transmembrane region" description="Helical" evidence="6">
    <location>
        <begin position="25"/>
        <end position="46"/>
    </location>
</feature>
<evidence type="ECO:0000313" key="8">
    <source>
        <dbReference type="EMBL" id="UZJ26718.1"/>
    </source>
</evidence>
<feature type="transmembrane region" description="Helical" evidence="6">
    <location>
        <begin position="201"/>
        <end position="225"/>
    </location>
</feature>
<evidence type="ECO:0000259" key="7">
    <source>
        <dbReference type="PROSITE" id="PS50850"/>
    </source>
</evidence>
<dbReference type="PANTHER" id="PTHR42718">
    <property type="entry name" value="MAJOR FACILITATOR SUPERFAMILY MULTIDRUG TRANSPORTER MFSC"/>
    <property type="match status" value="1"/>
</dbReference>
<keyword evidence="2" id="KW-0813">Transport</keyword>
<dbReference type="Proteomes" id="UP001164965">
    <property type="component" value="Chromosome"/>
</dbReference>
<keyword evidence="3 6" id="KW-0812">Transmembrane</keyword>
<feature type="transmembrane region" description="Helical" evidence="6">
    <location>
        <begin position="317"/>
        <end position="337"/>
    </location>
</feature>
<feature type="transmembrane region" description="Helical" evidence="6">
    <location>
        <begin position="147"/>
        <end position="166"/>
    </location>
</feature>
<evidence type="ECO:0000256" key="3">
    <source>
        <dbReference type="ARBA" id="ARBA00022692"/>
    </source>
</evidence>
<gene>
    <name evidence="8" type="ORF">RHODO2019_16030</name>
</gene>
<feature type="transmembrane region" description="Helical" evidence="6">
    <location>
        <begin position="245"/>
        <end position="265"/>
    </location>
</feature>
<organism evidence="8 9">
    <name type="scientific">Rhodococcus antarcticus</name>
    <dbReference type="NCBI Taxonomy" id="2987751"/>
    <lineage>
        <taxon>Bacteria</taxon>
        <taxon>Bacillati</taxon>
        <taxon>Actinomycetota</taxon>
        <taxon>Actinomycetes</taxon>
        <taxon>Mycobacteriales</taxon>
        <taxon>Nocardiaceae</taxon>
        <taxon>Rhodococcus</taxon>
    </lineage>
</organism>
<feature type="transmembrane region" description="Helical" evidence="6">
    <location>
        <begin position="58"/>
        <end position="81"/>
    </location>
</feature>
<evidence type="ECO:0000256" key="4">
    <source>
        <dbReference type="ARBA" id="ARBA00022989"/>
    </source>
</evidence>
<dbReference type="InterPro" id="IPR036259">
    <property type="entry name" value="MFS_trans_sf"/>
</dbReference>
<evidence type="ECO:0000256" key="5">
    <source>
        <dbReference type="ARBA" id="ARBA00023136"/>
    </source>
</evidence>
<feature type="transmembrane region" description="Helical" evidence="6">
    <location>
        <begin position="285"/>
        <end position="305"/>
    </location>
</feature>
<feature type="transmembrane region" description="Helical" evidence="6">
    <location>
        <begin position="417"/>
        <end position="437"/>
    </location>
</feature>
<keyword evidence="9" id="KW-1185">Reference proteome</keyword>
<evidence type="ECO:0000256" key="6">
    <source>
        <dbReference type="SAM" id="Phobius"/>
    </source>
</evidence>
<feature type="transmembrane region" description="Helical" evidence="6">
    <location>
        <begin position="115"/>
        <end position="135"/>
    </location>
</feature>
<dbReference type="Pfam" id="PF07690">
    <property type="entry name" value="MFS_1"/>
    <property type="match status" value="1"/>
</dbReference>
<comment type="subcellular location">
    <subcellularLocation>
        <location evidence="1">Cell membrane</location>
        <topology evidence="1">Multi-pass membrane protein</topology>
    </subcellularLocation>
</comment>
<feature type="transmembrane region" description="Helical" evidence="6">
    <location>
        <begin position="387"/>
        <end position="405"/>
    </location>
</feature>